<keyword evidence="1" id="KW-0472">Membrane</keyword>
<dbReference type="InterPro" id="IPR032820">
    <property type="entry name" value="ATPase_put"/>
</dbReference>
<keyword evidence="3" id="KW-1185">Reference proteome</keyword>
<feature type="transmembrane region" description="Helical" evidence="1">
    <location>
        <begin position="21"/>
        <end position="42"/>
    </location>
</feature>
<dbReference type="OrthoDB" id="9798708at2"/>
<accession>A0A265UZN9</accession>
<organism evidence="2 3">
    <name type="scientific">Winogradskyella aurantia</name>
    <dbReference type="NCBI Taxonomy" id="1915063"/>
    <lineage>
        <taxon>Bacteria</taxon>
        <taxon>Pseudomonadati</taxon>
        <taxon>Bacteroidota</taxon>
        <taxon>Flavobacteriia</taxon>
        <taxon>Flavobacteriales</taxon>
        <taxon>Flavobacteriaceae</taxon>
        <taxon>Winogradskyella</taxon>
    </lineage>
</organism>
<evidence type="ECO:0000313" key="2">
    <source>
        <dbReference type="EMBL" id="OZV70794.1"/>
    </source>
</evidence>
<keyword evidence="1" id="KW-1133">Transmembrane helix</keyword>
<evidence type="ECO:0000256" key="1">
    <source>
        <dbReference type="SAM" id="Phobius"/>
    </source>
</evidence>
<gene>
    <name evidence="2" type="ORF">CA834_01385</name>
</gene>
<dbReference type="AlphaFoldDB" id="A0A265UZN9"/>
<proteinExistence type="predicted"/>
<feature type="transmembrane region" description="Helical" evidence="1">
    <location>
        <begin position="54"/>
        <end position="74"/>
    </location>
</feature>
<dbReference type="EMBL" id="NGJN01000001">
    <property type="protein sequence ID" value="OZV70794.1"/>
    <property type="molecule type" value="Genomic_DNA"/>
</dbReference>
<dbReference type="Proteomes" id="UP000216840">
    <property type="component" value="Unassembled WGS sequence"/>
</dbReference>
<keyword evidence="1" id="KW-0812">Transmembrane</keyword>
<protein>
    <recommendedName>
        <fullName evidence="4">F0F1-ATPase subunit</fullName>
    </recommendedName>
</protein>
<comment type="caution">
    <text evidence="2">The sequence shown here is derived from an EMBL/GenBank/DDBJ whole genome shotgun (WGS) entry which is preliminary data.</text>
</comment>
<evidence type="ECO:0008006" key="4">
    <source>
        <dbReference type="Google" id="ProtNLM"/>
    </source>
</evidence>
<dbReference type="Pfam" id="PF09527">
    <property type="entry name" value="ATPase_gene1"/>
    <property type="match status" value="1"/>
</dbReference>
<dbReference type="RefSeq" id="WP_094966869.1">
    <property type="nucleotide sequence ID" value="NZ_NGJN01000001.1"/>
</dbReference>
<reference evidence="2 3" key="1">
    <citation type="submission" date="2017-05" db="EMBL/GenBank/DDBJ databases">
        <title>The draft genome sequence of Idiomarina salinarum WNB302.</title>
        <authorList>
            <person name="Sun Y."/>
            <person name="Chen B."/>
            <person name="Du Z."/>
        </authorList>
    </citation>
    <scope>NUCLEOTIDE SEQUENCE [LARGE SCALE GENOMIC DNA]</scope>
    <source>
        <strain evidence="2 3">WNB302</strain>
    </source>
</reference>
<sequence length="84" mass="9497">MSQSKHSNNKPLKDQKNKLNTYAHFSGIAIQMFAIIGIGSYIGVRLDHNYPNEYNLYTIILSLTSVIISIVFVIRRIIAGSKEK</sequence>
<name>A0A265UZN9_9FLAO</name>
<evidence type="ECO:0000313" key="3">
    <source>
        <dbReference type="Proteomes" id="UP000216840"/>
    </source>
</evidence>